<name>A0A132TFZ4_9BACL</name>
<accession>A0A132TFZ4</accession>
<dbReference type="Pfam" id="PF03632">
    <property type="entry name" value="Glyco_hydro_65m"/>
    <property type="match status" value="1"/>
</dbReference>
<dbReference type="InterPro" id="IPR005195">
    <property type="entry name" value="Glyco_hydro_65_M"/>
</dbReference>
<evidence type="ECO:0000313" key="3">
    <source>
        <dbReference type="EMBL" id="KWX70247.1"/>
    </source>
</evidence>
<dbReference type="SUPFAM" id="SSF48208">
    <property type="entry name" value="Six-hairpin glycosidases"/>
    <property type="match status" value="1"/>
</dbReference>
<dbReference type="InterPro" id="IPR012341">
    <property type="entry name" value="6hp_glycosidase-like_sf"/>
</dbReference>
<evidence type="ECO:0000259" key="1">
    <source>
        <dbReference type="Pfam" id="PF03632"/>
    </source>
</evidence>
<dbReference type="Proteomes" id="UP000070475">
    <property type="component" value="Unassembled WGS sequence"/>
</dbReference>
<reference evidence="3 4" key="1">
    <citation type="submission" date="2015-08" db="EMBL/GenBank/DDBJ databases">
        <title>Genomes of Paenibacillus riograndensis.</title>
        <authorList>
            <person name="Sant'Anna F.H."/>
            <person name="Souza R."/>
            <person name="Ambrosini A."/>
            <person name="Bach E."/>
            <person name="Fernandes G."/>
            <person name="Balsanelli E."/>
            <person name="Baura V.A."/>
            <person name="Pedrosa F.O."/>
            <person name="Souza E.M."/>
            <person name="Passaglia L."/>
        </authorList>
    </citation>
    <scope>NUCLEOTIDE SEQUENCE [LARGE SCALE GENOMIC DNA]</scope>
    <source>
        <strain evidence="3 4">CAS34</strain>
    </source>
</reference>
<dbReference type="AlphaFoldDB" id="A0A132TFZ4"/>
<evidence type="ECO:0000313" key="4">
    <source>
        <dbReference type="Proteomes" id="UP000070475"/>
    </source>
</evidence>
<dbReference type="PATRIC" id="fig|483937.3.peg.1864"/>
<dbReference type="GO" id="GO:0004553">
    <property type="term" value="F:hydrolase activity, hydrolyzing O-glycosyl compounds"/>
    <property type="evidence" value="ECO:0007669"/>
    <property type="project" value="TreeGrafter"/>
</dbReference>
<dbReference type="GO" id="GO:0005975">
    <property type="term" value="P:carbohydrate metabolic process"/>
    <property type="evidence" value="ECO:0007669"/>
    <property type="project" value="InterPro"/>
</dbReference>
<organism evidence="3 4">
    <name type="scientific">Paenibacillus riograndensis</name>
    <dbReference type="NCBI Taxonomy" id="483937"/>
    <lineage>
        <taxon>Bacteria</taxon>
        <taxon>Bacillati</taxon>
        <taxon>Bacillota</taxon>
        <taxon>Bacilli</taxon>
        <taxon>Bacillales</taxon>
        <taxon>Paenibacillaceae</taxon>
        <taxon>Paenibacillus</taxon>
        <taxon>Paenibacillus sonchi group</taxon>
    </lineage>
</organism>
<dbReference type="Gene3D" id="1.50.10.10">
    <property type="match status" value="1"/>
</dbReference>
<feature type="domain" description="Glycoside hydrolase family 65 C-terminal" evidence="2">
    <location>
        <begin position="92"/>
        <end position="154"/>
    </location>
</feature>
<comment type="caution">
    <text evidence="3">The sequence shown here is derived from an EMBL/GenBank/DDBJ whole genome shotgun (WGS) entry which is preliminary data.</text>
</comment>
<dbReference type="PANTHER" id="PTHR11051:SF8">
    <property type="entry name" value="PROTEIN-GLUCOSYLGALACTOSYLHYDROXYLYSINE GLUCOSIDASE"/>
    <property type="match status" value="1"/>
</dbReference>
<dbReference type="RefSeq" id="WP_060863349.1">
    <property type="nucleotide sequence ID" value="NZ_LIRB01000148.1"/>
</dbReference>
<protein>
    <submittedName>
        <fullName evidence="3">Uncharacterized protein</fullName>
    </submittedName>
</protein>
<dbReference type="InterPro" id="IPR005194">
    <property type="entry name" value="Glyco_hydro_65_C"/>
</dbReference>
<feature type="domain" description="Glycoside hydrolase family 65 central catalytic" evidence="1">
    <location>
        <begin position="4"/>
        <end position="82"/>
    </location>
</feature>
<dbReference type="InterPro" id="IPR008928">
    <property type="entry name" value="6-hairpin_glycosidase_sf"/>
</dbReference>
<keyword evidence="4" id="KW-1185">Reference proteome</keyword>
<dbReference type="PANTHER" id="PTHR11051">
    <property type="entry name" value="GLYCOSYL HYDROLASE-RELATED"/>
    <property type="match status" value="1"/>
</dbReference>
<evidence type="ECO:0000259" key="2">
    <source>
        <dbReference type="Pfam" id="PF03633"/>
    </source>
</evidence>
<proteinExistence type="predicted"/>
<dbReference type="Pfam" id="PF03633">
    <property type="entry name" value="Glyco_hydro_65C"/>
    <property type="match status" value="1"/>
</dbReference>
<dbReference type="Gene3D" id="2.60.420.10">
    <property type="entry name" value="Maltose phosphorylase, domain 3"/>
    <property type="match status" value="1"/>
</dbReference>
<sequence>MKSILEHCFSYEVKQANWRYYEPKTLHDSSLSMATHSILASDLGEPELAYRLFGLAAGIDLGRNMKSSDQGIHTASIGGIWKCVVFGFGGVRAPGGQLRIRPRLPEAWNSLSFPLYWQGDLLKIDITHDAVQVAKLTDLNASLRLSIDGQNYSLESKESITVSLNTGKK</sequence>
<dbReference type="EMBL" id="LIRB01000148">
    <property type="protein sequence ID" value="KWX70247.1"/>
    <property type="molecule type" value="Genomic_DNA"/>
</dbReference>
<gene>
    <name evidence="3" type="ORF">AMQ84_29655</name>
</gene>